<proteinExistence type="predicted"/>
<evidence type="ECO:0000256" key="1">
    <source>
        <dbReference type="SAM" id="Phobius"/>
    </source>
</evidence>
<keyword evidence="1" id="KW-0812">Transmembrane</keyword>
<evidence type="ECO:0000313" key="3">
    <source>
        <dbReference type="Proteomes" id="UP000295252"/>
    </source>
</evidence>
<dbReference type="InParanoid" id="A0A068V3E9"/>
<keyword evidence="3" id="KW-1185">Reference proteome</keyword>
<feature type="transmembrane region" description="Helical" evidence="1">
    <location>
        <begin position="30"/>
        <end position="51"/>
    </location>
</feature>
<sequence length="82" mass="9737">MLSRVFMHRKEDRFCCLRAAAYFSCCGKRYLLFFFIGIEALSLIVHSSLFFSFEQTLICYFSLHFIYVYTLCNLVTFIAVLF</sequence>
<gene>
    <name evidence="2" type="ORF">GSCOC_T00042984001</name>
</gene>
<name>A0A068V3E9_COFCA</name>
<keyword evidence="1" id="KW-1133">Transmembrane helix</keyword>
<dbReference type="EMBL" id="HG739182">
    <property type="protein sequence ID" value="CDP15305.1"/>
    <property type="molecule type" value="Genomic_DNA"/>
</dbReference>
<feature type="transmembrane region" description="Helical" evidence="1">
    <location>
        <begin position="57"/>
        <end position="81"/>
    </location>
</feature>
<keyword evidence="1" id="KW-0472">Membrane</keyword>
<accession>A0A068V3E9</accession>
<protein>
    <submittedName>
        <fullName evidence="2">Uncharacterized protein</fullName>
    </submittedName>
</protein>
<evidence type="ECO:0000313" key="2">
    <source>
        <dbReference type="EMBL" id="CDP15305.1"/>
    </source>
</evidence>
<dbReference type="Gramene" id="CDP15305">
    <property type="protein sequence ID" value="CDP15305"/>
    <property type="gene ID" value="GSCOC_T00042984001"/>
</dbReference>
<dbReference type="Proteomes" id="UP000295252">
    <property type="component" value="Chromosome VIII"/>
</dbReference>
<dbReference type="AlphaFoldDB" id="A0A068V3E9"/>
<reference evidence="3" key="1">
    <citation type="journal article" date="2014" name="Science">
        <title>The coffee genome provides insight into the convergent evolution of caffeine biosynthesis.</title>
        <authorList>
            <person name="Denoeud F."/>
            <person name="Carretero-Paulet L."/>
            <person name="Dereeper A."/>
            <person name="Droc G."/>
            <person name="Guyot R."/>
            <person name="Pietrella M."/>
            <person name="Zheng C."/>
            <person name="Alberti A."/>
            <person name="Anthony F."/>
            <person name="Aprea G."/>
            <person name="Aury J.M."/>
            <person name="Bento P."/>
            <person name="Bernard M."/>
            <person name="Bocs S."/>
            <person name="Campa C."/>
            <person name="Cenci A."/>
            <person name="Combes M.C."/>
            <person name="Crouzillat D."/>
            <person name="Da Silva C."/>
            <person name="Daddiego L."/>
            <person name="De Bellis F."/>
            <person name="Dussert S."/>
            <person name="Garsmeur O."/>
            <person name="Gayraud T."/>
            <person name="Guignon V."/>
            <person name="Jahn K."/>
            <person name="Jamilloux V."/>
            <person name="Joet T."/>
            <person name="Labadie K."/>
            <person name="Lan T."/>
            <person name="Leclercq J."/>
            <person name="Lepelley M."/>
            <person name="Leroy T."/>
            <person name="Li L.T."/>
            <person name="Librado P."/>
            <person name="Lopez L."/>
            <person name="Munoz A."/>
            <person name="Noel B."/>
            <person name="Pallavicini A."/>
            <person name="Perrotta G."/>
            <person name="Poncet V."/>
            <person name="Pot D."/>
            <person name="Priyono X."/>
            <person name="Rigoreau M."/>
            <person name="Rouard M."/>
            <person name="Rozas J."/>
            <person name="Tranchant-Dubreuil C."/>
            <person name="VanBuren R."/>
            <person name="Zhang Q."/>
            <person name="Andrade A.C."/>
            <person name="Argout X."/>
            <person name="Bertrand B."/>
            <person name="de Kochko A."/>
            <person name="Graziosi G."/>
            <person name="Henry R.J."/>
            <person name="Jayarama X."/>
            <person name="Ming R."/>
            <person name="Nagai C."/>
            <person name="Rounsley S."/>
            <person name="Sankoff D."/>
            <person name="Giuliano G."/>
            <person name="Albert V.A."/>
            <person name="Wincker P."/>
            <person name="Lashermes P."/>
        </authorList>
    </citation>
    <scope>NUCLEOTIDE SEQUENCE [LARGE SCALE GENOMIC DNA]</scope>
    <source>
        <strain evidence="3">cv. DH200-94</strain>
    </source>
</reference>
<organism evidence="2 3">
    <name type="scientific">Coffea canephora</name>
    <name type="common">Robusta coffee</name>
    <dbReference type="NCBI Taxonomy" id="49390"/>
    <lineage>
        <taxon>Eukaryota</taxon>
        <taxon>Viridiplantae</taxon>
        <taxon>Streptophyta</taxon>
        <taxon>Embryophyta</taxon>
        <taxon>Tracheophyta</taxon>
        <taxon>Spermatophyta</taxon>
        <taxon>Magnoliopsida</taxon>
        <taxon>eudicotyledons</taxon>
        <taxon>Gunneridae</taxon>
        <taxon>Pentapetalae</taxon>
        <taxon>asterids</taxon>
        <taxon>lamiids</taxon>
        <taxon>Gentianales</taxon>
        <taxon>Rubiaceae</taxon>
        <taxon>Ixoroideae</taxon>
        <taxon>Gardenieae complex</taxon>
        <taxon>Bertiereae - Coffeeae clade</taxon>
        <taxon>Coffeeae</taxon>
        <taxon>Coffea</taxon>
    </lineage>
</organism>